<dbReference type="EMBL" id="JACYGY010000001">
    <property type="protein sequence ID" value="MBE9461834.1"/>
    <property type="molecule type" value="Genomic_DNA"/>
</dbReference>
<dbReference type="RefSeq" id="WP_194120086.1">
    <property type="nucleotide sequence ID" value="NZ_JACYGY010000001.1"/>
</dbReference>
<evidence type="ECO:0000313" key="3">
    <source>
        <dbReference type="Proteomes" id="UP000634134"/>
    </source>
</evidence>
<evidence type="ECO:0000313" key="2">
    <source>
        <dbReference type="EMBL" id="MBE9461834.1"/>
    </source>
</evidence>
<keyword evidence="3" id="KW-1185">Reference proteome</keyword>
<dbReference type="InterPro" id="IPR014914">
    <property type="entry name" value="RES_dom"/>
</dbReference>
<proteinExistence type="predicted"/>
<accession>A0ABR9W8M7</accession>
<reference evidence="3" key="1">
    <citation type="submission" date="2023-07" db="EMBL/GenBank/DDBJ databases">
        <title>Dyadobacter sp. nov 'subterranea' isolated from contaminted grondwater.</title>
        <authorList>
            <person name="Szabo I."/>
            <person name="Al-Omari J."/>
            <person name="Szerdahelyi S.G."/>
            <person name="Rado J."/>
        </authorList>
    </citation>
    <scope>NUCLEOTIDE SEQUENCE [LARGE SCALE GENOMIC DNA]</scope>
    <source>
        <strain evidence="3">UP-52</strain>
    </source>
</reference>
<dbReference type="Proteomes" id="UP000634134">
    <property type="component" value="Unassembled WGS sequence"/>
</dbReference>
<dbReference type="Pfam" id="PF08808">
    <property type="entry name" value="RES"/>
    <property type="match status" value="1"/>
</dbReference>
<comment type="caution">
    <text evidence="2">The sequence shown here is derived from an EMBL/GenBank/DDBJ whole genome shotgun (WGS) entry which is preliminary data.</text>
</comment>
<protein>
    <submittedName>
        <fullName evidence="2">RES family NAD+ phosphorylase</fullName>
    </submittedName>
</protein>
<sequence length="151" mass="17352">MIVYRIAKKRERANDLSGQGAANEGGRWNSEGIFCLYTSESRALAMLELLVHVDETELPPNLFVMTIEVDSSAPFCEIEDKDLPQDWRITENLALKEKGDEIFKTRKYIGIKARSAVMPQEYNFILNPLFPGYYDLVKVIAVEDYLRDTRL</sequence>
<name>A0ABR9W8M7_9BACT</name>
<organism evidence="2 3">
    <name type="scientific">Dyadobacter subterraneus</name>
    <dbReference type="NCBI Taxonomy" id="2773304"/>
    <lineage>
        <taxon>Bacteria</taxon>
        <taxon>Pseudomonadati</taxon>
        <taxon>Bacteroidota</taxon>
        <taxon>Cytophagia</taxon>
        <taxon>Cytophagales</taxon>
        <taxon>Spirosomataceae</taxon>
        <taxon>Dyadobacter</taxon>
    </lineage>
</organism>
<evidence type="ECO:0000259" key="1">
    <source>
        <dbReference type="SMART" id="SM00953"/>
    </source>
</evidence>
<gene>
    <name evidence="2" type="ORF">IEE83_08055</name>
</gene>
<dbReference type="SMART" id="SM00953">
    <property type="entry name" value="RES"/>
    <property type="match status" value="1"/>
</dbReference>
<feature type="domain" description="RES" evidence="1">
    <location>
        <begin position="15"/>
        <end position="143"/>
    </location>
</feature>